<evidence type="ECO:0000256" key="1">
    <source>
        <dbReference type="SAM" id="MobiDB-lite"/>
    </source>
</evidence>
<accession>A0A9W9I1W2</accession>
<feature type="region of interest" description="Disordered" evidence="1">
    <location>
        <begin position="101"/>
        <end position="121"/>
    </location>
</feature>
<dbReference type="EMBL" id="JAPQKN010000003">
    <property type="protein sequence ID" value="KAJ5166380.1"/>
    <property type="molecule type" value="Genomic_DNA"/>
</dbReference>
<organism evidence="2 3">
    <name type="scientific">Penicillium canariense</name>
    <dbReference type="NCBI Taxonomy" id="189055"/>
    <lineage>
        <taxon>Eukaryota</taxon>
        <taxon>Fungi</taxon>
        <taxon>Dikarya</taxon>
        <taxon>Ascomycota</taxon>
        <taxon>Pezizomycotina</taxon>
        <taxon>Eurotiomycetes</taxon>
        <taxon>Eurotiomycetidae</taxon>
        <taxon>Eurotiales</taxon>
        <taxon>Aspergillaceae</taxon>
        <taxon>Penicillium</taxon>
    </lineage>
</organism>
<evidence type="ECO:0000313" key="3">
    <source>
        <dbReference type="Proteomes" id="UP001149163"/>
    </source>
</evidence>
<dbReference type="AlphaFoldDB" id="A0A9W9I1W2"/>
<protein>
    <submittedName>
        <fullName evidence="2">Uncharacterized protein</fullName>
    </submittedName>
</protein>
<dbReference type="RefSeq" id="XP_056542841.1">
    <property type="nucleotide sequence ID" value="XM_056687286.1"/>
</dbReference>
<reference evidence="2" key="1">
    <citation type="submission" date="2022-11" db="EMBL/GenBank/DDBJ databases">
        <authorList>
            <person name="Petersen C."/>
        </authorList>
    </citation>
    <scope>NUCLEOTIDE SEQUENCE</scope>
    <source>
        <strain evidence="2">IBT 26290</strain>
    </source>
</reference>
<dbReference type="OrthoDB" id="10667658at2759"/>
<sequence>MGAAMGRKAEEDHQRHVRARSWGPEPALDSGGDLAMLSYGRLRSGDEWRVQTVLTRLGQVNRALFALPLSHYLFHVRTGLGLPLPLPSFWLFVVSTPGMGNSRRTERAQPPPRWLPKSPSNRPTSISLCIWLLLSPPGNDDGLVPDLALAWAGRLSYSVPEEGQQYTVGLVDVDAPAGRTRCQMPISTDGCAPLGVPTTGHHTTRRKLLPSPSPPNLLGRVACSRQRGARGARTWAEGSIWILGQTFAGDPQQIQACHADMNSRPQVELVSTTEVRSGYRLGFGSLGESPPFRRCPRPVADWSRFSVPPPYPRPLVVDPSRSPVDTVSWYAIRRTPYIQGSTPPVASKTLLSFSPLPASPHRTPRPPPNSNVVFCPRNWQGPGGAGELETIPDGARVETQLAPMTDVNVECLCLIKFGFTSGRSHQPPRPFSMGAVAVQDG</sequence>
<evidence type="ECO:0000313" key="2">
    <source>
        <dbReference type="EMBL" id="KAJ5166380.1"/>
    </source>
</evidence>
<name>A0A9W9I1W2_9EURO</name>
<comment type="caution">
    <text evidence="2">The sequence shown here is derived from an EMBL/GenBank/DDBJ whole genome shotgun (WGS) entry which is preliminary data.</text>
</comment>
<reference evidence="2" key="2">
    <citation type="journal article" date="2023" name="IMA Fungus">
        <title>Comparative genomic study of the Penicillium genus elucidates a diverse pangenome and 15 lateral gene transfer events.</title>
        <authorList>
            <person name="Petersen C."/>
            <person name="Sorensen T."/>
            <person name="Nielsen M.R."/>
            <person name="Sondergaard T.E."/>
            <person name="Sorensen J.L."/>
            <person name="Fitzpatrick D.A."/>
            <person name="Frisvad J.C."/>
            <person name="Nielsen K.L."/>
        </authorList>
    </citation>
    <scope>NUCLEOTIDE SEQUENCE</scope>
    <source>
        <strain evidence="2">IBT 26290</strain>
    </source>
</reference>
<dbReference type="Proteomes" id="UP001149163">
    <property type="component" value="Unassembled WGS sequence"/>
</dbReference>
<gene>
    <name evidence="2" type="ORF">N7482_005161</name>
</gene>
<keyword evidence="3" id="KW-1185">Reference proteome</keyword>
<feature type="region of interest" description="Disordered" evidence="1">
    <location>
        <begin position="1"/>
        <end position="25"/>
    </location>
</feature>
<proteinExistence type="predicted"/>
<dbReference type="GeneID" id="81426462"/>